<dbReference type="EnsemblPlants" id="AET7Gv20505800.1">
    <property type="protein sequence ID" value="AET7Gv20505800.1"/>
    <property type="gene ID" value="AET7Gv20505800"/>
</dbReference>
<reference evidence="2" key="3">
    <citation type="journal article" date="2017" name="Nature">
        <title>Genome sequence of the progenitor of the wheat D genome Aegilops tauschii.</title>
        <authorList>
            <person name="Luo M.C."/>
            <person name="Gu Y.Q."/>
            <person name="Puiu D."/>
            <person name="Wang H."/>
            <person name="Twardziok S.O."/>
            <person name="Deal K.R."/>
            <person name="Huo N."/>
            <person name="Zhu T."/>
            <person name="Wang L."/>
            <person name="Wang Y."/>
            <person name="McGuire P.E."/>
            <person name="Liu S."/>
            <person name="Long H."/>
            <person name="Ramasamy R.K."/>
            <person name="Rodriguez J.C."/>
            <person name="Van S.L."/>
            <person name="Yuan L."/>
            <person name="Wang Z."/>
            <person name="Xia Z."/>
            <person name="Xiao L."/>
            <person name="Anderson O.D."/>
            <person name="Ouyang S."/>
            <person name="Liang Y."/>
            <person name="Zimin A.V."/>
            <person name="Pertea G."/>
            <person name="Qi P."/>
            <person name="Bennetzen J.L."/>
            <person name="Dai X."/>
            <person name="Dawson M.W."/>
            <person name="Muller H.G."/>
            <person name="Kugler K."/>
            <person name="Rivarola-Duarte L."/>
            <person name="Spannagl M."/>
            <person name="Mayer K.F.X."/>
            <person name="Lu F.H."/>
            <person name="Bevan M.W."/>
            <person name="Leroy P."/>
            <person name="Li P."/>
            <person name="You F.M."/>
            <person name="Sun Q."/>
            <person name="Liu Z."/>
            <person name="Lyons E."/>
            <person name="Wicker T."/>
            <person name="Salzberg S.L."/>
            <person name="Devos K.M."/>
            <person name="Dvorak J."/>
        </authorList>
    </citation>
    <scope>NUCLEOTIDE SEQUENCE [LARGE SCALE GENOMIC DNA]</scope>
    <source>
        <strain evidence="2">cv. AL8/78</strain>
    </source>
</reference>
<dbReference type="AlphaFoldDB" id="A0A453R975"/>
<dbReference type="Gramene" id="AET7Gv20505800.1">
    <property type="protein sequence ID" value="AET7Gv20505800.1"/>
    <property type="gene ID" value="AET7Gv20505800"/>
</dbReference>
<name>A0A453R975_AEGTS</name>
<reference evidence="2" key="4">
    <citation type="submission" date="2019-03" db="UniProtKB">
        <authorList>
            <consortium name="EnsemblPlants"/>
        </authorList>
    </citation>
    <scope>IDENTIFICATION</scope>
</reference>
<protein>
    <submittedName>
        <fullName evidence="2">Uncharacterized protein</fullName>
    </submittedName>
</protein>
<evidence type="ECO:0000256" key="1">
    <source>
        <dbReference type="SAM" id="MobiDB-lite"/>
    </source>
</evidence>
<dbReference type="Proteomes" id="UP000015105">
    <property type="component" value="Chromosome 7D"/>
</dbReference>
<reference evidence="3" key="2">
    <citation type="journal article" date="2017" name="Nat. Plants">
        <title>The Aegilops tauschii genome reveals multiple impacts of transposons.</title>
        <authorList>
            <person name="Zhao G."/>
            <person name="Zou C."/>
            <person name="Li K."/>
            <person name="Wang K."/>
            <person name="Li T."/>
            <person name="Gao L."/>
            <person name="Zhang X."/>
            <person name="Wang H."/>
            <person name="Yang Z."/>
            <person name="Liu X."/>
            <person name="Jiang W."/>
            <person name="Mao L."/>
            <person name="Kong X."/>
            <person name="Jiao Y."/>
            <person name="Jia J."/>
        </authorList>
    </citation>
    <scope>NUCLEOTIDE SEQUENCE [LARGE SCALE GENOMIC DNA]</scope>
    <source>
        <strain evidence="3">cv. AL8/78</strain>
    </source>
</reference>
<accession>A0A453R975</accession>
<feature type="region of interest" description="Disordered" evidence="1">
    <location>
        <begin position="173"/>
        <end position="197"/>
    </location>
</feature>
<reference evidence="2" key="5">
    <citation type="journal article" date="2021" name="G3 (Bethesda)">
        <title>Aegilops tauschii genome assembly Aet v5.0 features greater sequence contiguity and improved annotation.</title>
        <authorList>
            <person name="Wang L."/>
            <person name="Zhu T."/>
            <person name="Rodriguez J.C."/>
            <person name="Deal K.R."/>
            <person name="Dubcovsky J."/>
            <person name="McGuire P.E."/>
            <person name="Lux T."/>
            <person name="Spannagl M."/>
            <person name="Mayer K.F.X."/>
            <person name="Baldrich P."/>
            <person name="Meyers B.C."/>
            <person name="Huo N."/>
            <person name="Gu Y.Q."/>
            <person name="Zhou H."/>
            <person name="Devos K.M."/>
            <person name="Bennetzen J.L."/>
            <person name="Unver T."/>
            <person name="Budak H."/>
            <person name="Gulick P.J."/>
            <person name="Galiba G."/>
            <person name="Kalapos B."/>
            <person name="Nelson D.R."/>
            <person name="Li P."/>
            <person name="You F.M."/>
            <person name="Luo M.C."/>
            <person name="Dvorak J."/>
        </authorList>
    </citation>
    <scope>NUCLEOTIDE SEQUENCE [LARGE SCALE GENOMIC DNA]</scope>
    <source>
        <strain evidence="2">cv. AL8/78</strain>
    </source>
</reference>
<feature type="compositionally biased region" description="Acidic residues" evidence="1">
    <location>
        <begin position="177"/>
        <end position="190"/>
    </location>
</feature>
<evidence type="ECO:0000313" key="3">
    <source>
        <dbReference type="Proteomes" id="UP000015105"/>
    </source>
</evidence>
<evidence type="ECO:0000313" key="2">
    <source>
        <dbReference type="EnsemblPlants" id="AET7Gv20505800.1"/>
    </source>
</evidence>
<reference evidence="3" key="1">
    <citation type="journal article" date="2014" name="Science">
        <title>Ancient hybridizations among the ancestral genomes of bread wheat.</title>
        <authorList>
            <consortium name="International Wheat Genome Sequencing Consortium,"/>
            <person name="Marcussen T."/>
            <person name="Sandve S.R."/>
            <person name="Heier L."/>
            <person name="Spannagl M."/>
            <person name="Pfeifer M."/>
            <person name="Jakobsen K.S."/>
            <person name="Wulff B.B."/>
            <person name="Steuernagel B."/>
            <person name="Mayer K.F."/>
            <person name="Olsen O.A."/>
        </authorList>
    </citation>
    <scope>NUCLEOTIDE SEQUENCE [LARGE SCALE GENOMIC DNA]</scope>
    <source>
        <strain evidence="3">cv. AL8/78</strain>
    </source>
</reference>
<organism evidence="2 3">
    <name type="scientific">Aegilops tauschii subsp. strangulata</name>
    <name type="common">Goatgrass</name>
    <dbReference type="NCBI Taxonomy" id="200361"/>
    <lineage>
        <taxon>Eukaryota</taxon>
        <taxon>Viridiplantae</taxon>
        <taxon>Streptophyta</taxon>
        <taxon>Embryophyta</taxon>
        <taxon>Tracheophyta</taxon>
        <taxon>Spermatophyta</taxon>
        <taxon>Magnoliopsida</taxon>
        <taxon>Liliopsida</taxon>
        <taxon>Poales</taxon>
        <taxon>Poaceae</taxon>
        <taxon>BOP clade</taxon>
        <taxon>Pooideae</taxon>
        <taxon>Triticodae</taxon>
        <taxon>Triticeae</taxon>
        <taxon>Triticinae</taxon>
        <taxon>Aegilops</taxon>
    </lineage>
</organism>
<keyword evidence="3" id="KW-1185">Reference proteome</keyword>
<proteinExistence type="predicted"/>
<sequence length="197" mass="21950">PMSAAAAATGEEIPPKGKRKLAAIEEKPRWHWADPLPKPGTTTEDAELRRRIKTALLGFPGSGALSAAELELSIDRIMKESKPETRSVAAPGMVRFSNEEIRIWLSMMKTPTVDDILGVEAGGVFPPGWIHQRAILLDKQCQRKTEGGEIILVDKIRIDLITKGYVEFREEYMSPDSDADDECYESEEEVTSVLRKE</sequence>